<organism evidence="2 3">
    <name type="scientific">Candidatus Kerfeldbacteria bacterium CG08_land_8_20_14_0_20_42_7</name>
    <dbReference type="NCBI Taxonomy" id="2014245"/>
    <lineage>
        <taxon>Bacteria</taxon>
        <taxon>Candidatus Kerfeldiibacteriota</taxon>
    </lineage>
</organism>
<sequence length="142" mass="16752">MAEYMDSIHSVGEWKNSDPIDLSAKREKPLLLYFWRSQTPSSVEILHEINMLANQHGSEFPVDVLAIHAPEYDDDDAWEELIDHFEIQLPVFHDSEYRTWEHFDVQHAPYYIVLDEHGNEVFRRVGNLDDSGVRDYLFSLME</sequence>
<gene>
    <name evidence="2" type="ORF">COT25_02055</name>
</gene>
<dbReference type="EMBL" id="PEXV01000070">
    <property type="protein sequence ID" value="PIS41629.1"/>
    <property type="molecule type" value="Genomic_DNA"/>
</dbReference>
<dbReference type="PANTHER" id="PTHR42852:SF13">
    <property type="entry name" value="PROTEIN DIPZ"/>
    <property type="match status" value="1"/>
</dbReference>
<accession>A0A2H0YTM4</accession>
<dbReference type="Proteomes" id="UP000228711">
    <property type="component" value="Unassembled WGS sequence"/>
</dbReference>
<dbReference type="PANTHER" id="PTHR42852">
    <property type="entry name" value="THIOL:DISULFIDE INTERCHANGE PROTEIN DSBE"/>
    <property type="match status" value="1"/>
</dbReference>
<feature type="domain" description="Thioredoxin-like fold" evidence="1">
    <location>
        <begin position="28"/>
        <end position="119"/>
    </location>
</feature>
<comment type="caution">
    <text evidence="2">The sequence shown here is derived from an EMBL/GenBank/DDBJ whole genome shotgun (WGS) entry which is preliminary data.</text>
</comment>
<dbReference type="InterPro" id="IPR012336">
    <property type="entry name" value="Thioredoxin-like_fold"/>
</dbReference>
<dbReference type="Gene3D" id="3.40.30.10">
    <property type="entry name" value="Glutaredoxin"/>
    <property type="match status" value="1"/>
</dbReference>
<evidence type="ECO:0000259" key="1">
    <source>
        <dbReference type="Pfam" id="PF13905"/>
    </source>
</evidence>
<evidence type="ECO:0000313" key="2">
    <source>
        <dbReference type="EMBL" id="PIS41629.1"/>
    </source>
</evidence>
<proteinExistence type="predicted"/>
<protein>
    <recommendedName>
        <fullName evidence="1">Thioredoxin-like fold domain-containing protein</fullName>
    </recommendedName>
</protein>
<dbReference type="SUPFAM" id="SSF52833">
    <property type="entry name" value="Thioredoxin-like"/>
    <property type="match status" value="1"/>
</dbReference>
<evidence type="ECO:0000313" key="3">
    <source>
        <dbReference type="Proteomes" id="UP000228711"/>
    </source>
</evidence>
<dbReference type="InterPro" id="IPR036249">
    <property type="entry name" value="Thioredoxin-like_sf"/>
</dbReference>
<name>A0A2H0YTM4_9BACT</name>
<dbReference type="CDD" id="cd02966">
    <property type="entry name" value="TlpA_like_family"/>
    <property type="match status" value="1"/>
</dbReference>
<dbReference type="InterPro" id="IPR050553">
    <property type="entry name" value="Thioredoxin_ResA/DsbE_sf"/>
</dbReference>
<dbReference type="Pfam" id="PF13905">
    <property type="entry name" value="Thioredoxin_8"/>
    <property type="match status" value="1"/>
</dbReference>
<reference evidence="3" key="1">
    <citation type="submission" date="2017-09" db="EMBL/GenBank/DDBJ databases">
        <title>Depth-based differentiation of microbial function through sediment-hosted aquifers and enrichment of novel symbionts in the deep terrestrial subsurface.</title>
        <authorList>
            <person name="Probst A.J."/>
            <person name="Ladd B."/>
            <person name="Jarett J.K."/>
            <person name="Geller-Mcgrath D.E."/>
            <person name="Sieber C.M.K."/>
            <person name="Emerson J.B."/>
            <person name="Anantharaman K."/>
            <person name="Thomas B.C."/>
            <person name="Malmstrom R."/>
            <person name="Stieglmeier M."/>
            <person name="Klingl A."/>
            <person name="Woyke T."/>
            <person name="Ryan C.M."/>
            <person name="Banfield J.F."/>
        </authorList>
    </citation>
    <scope>NUCLEOTIDE SEQUENCE [LARGE SCALE GENOMIC DNA]</scope>
</reference>
<dbReference type="AlphaFoldDB" id="A0A2H0YTM4"/>